<keyword evidence="9 10" id="KW-0119">Carbohydrate metabolism</keyword>
<keyword evidence="13" id="KW-1185">Reference proteome</keyword>
<evidence type="ECO:0000256" key="6">
    <source>
        <dbReference type="ARBA" id="ARBA00018569"/>
    </source>
</evidence>
<dbReference type="GO" id="GO:0003978">
    <property type="term" value="F:UDP-glucose 4-epimerase activity"/>
    <property type="evidence" value="ECO:0007669"/>
    <property type="project" value="UniProtKB-UniRule"/>
</dbReference>
<evidence type="ECO:0000256" key="5">
    <source>
        <dbReference type="ARBA" id="ARBA00013189"/>
    </source>
</evidence>
<gene>
    <name evidence="12" type="ORF">DSCW_04440</name>
</gene>
<proteinExistence type="inferred from homology"/>
<dbReference type="PANTHER" id="PTHR43725:SF53">
    <property type="entry name" value="UDP-ARABINOSE 4-EPIMERASE 1"/>
    <property type="match status" value="1"/>
</dbReference>
<dbReference type="InterPro" id="IPR001509">
    <property type="entry name" value="Epimerase_deHydtase"/>
</dbReference>
<comment type="similarity">
    <text evidence="4 10">Belongs to the NAD(P)-dependent epimerase/dehydratase family.</text>
</comment>
<evidence type="ECO:0000256" key="7">
    <source>
        <dbReference type="ARBA" id="ARBA00023027"/>
    </source>
</evidence>
<dbReference type="SUPFAM" id="SSF51735">
    <property type="entry name" value="NAD(P)-binding Rossmann-fold domains"/>
    <property type="match status" value="1"/>
</dbReference>
<name>A0A5K7Z981_9BACT</name>
<dbReference type="Proteomes" id="UP000427769">
    <property type="component" value="Chromosome"/>
</dbReference>
<protein>
    <recommendedName>
        <fullName evidence="6 10">UDP-glucose 4-epimerase</fullName>
        <ecNumber evidence="5 10">5.1.3.2</ecNumber>
    </recommendedName>
</protein>
<dbReference type="UniPathway" id="UPA00214"/>
<dbReference type="EMBL" id="AP021875">
    <property type="protein sequence ID" value="BBO73027.1"/>
    <property type="molecule type" value="Genomic_DNA"/>
</dbReference>
<comment type="pathway">
    <text evidence="3 10">Carbohydrate metabolism; galactose metabolism.</text>
</comment>
<dbReference type="Gene3D" id="3.90.25.10">
    <property type="entry name" value="UDP-galactose 4-epimerase, domain 1"/>
    <property type="match status" value="1"/>
</dbReference>
<dbReference type="NCBIfam" id="TIGR01179">
    <property type="entry name" value="galE"/>
    <property type="match status" value="1"/>
</dbReference>
<evidence type="ECO:0000256" key="9">
    <source>
        <dbReference type="ARBA" id="ARBA00023277"/>
    </source>
</evidence>
<evidence type="ECO:0000256" key="8">
    <source>
        <dbReference type="ARBA" id="ARBA00023235"/>
    </source>
</evidence>
<dbReference type="CDD" id="cd05247">
    <property type="entry name" value="UDP_G4E_1_SDR_e"/>
    <property type="match status" value="1"/>
</dbReference>
<evidence type="ECO:0000256" key="10">
    <source>
        <dbReference type="RuleBase" id="RU366046"/>
    </source>
</evidence>
<feature type="domain" description="NAD-dependent epimerase/dehydratase" evidence="11">
    <location>
        <begin position="2"/>
        <end position="205"/>
    </location>
</feature>
<dbReference type="GO" id="GO:0033499">
    <property type="term" value="P:galactose catabolic process via UDP-galactose, Leloir pathway"/>
    <property type="evidence" value="ECO:0007669"/>
    <property type="project" value="TreeGrafter"/>
</dbReference>
<dbReference type="InterPro" id="IPR036291">
    <property type="entry name" value="NAD(P)-bd_dom_sf"/>
</dbReference>
<dbReference type="Pfam" id="PF01370">
    <property type="entry name" value="Epimerase"/>
    <property type="match status" value="1"/>
</dbReference>
<evidence type="ECO:0000256" key="1">
    <source>
        <dbReference type="ARBA" id="ARBA00000083"/>
    </source>
</evidence>
<dbReference type="InterPro" id="IPR005886">
    <property type="entry name" value="UDP_G4E"/>
</dbReference>
<sequence length="277" mass="30124">MEGDLGDADLLNRLFGTHAIDAVMHFAAFSQVGESMHQPLKYYQNNIAATVTLLDAMVRHNVKHFIFSSTAAVYGEPESVPIAEEHPCKPTNPYGNTKLAVERMLADCDAAHGLTYTALRYFNAAGADGSGEIGEMHDPETHLIPIVLQAAAGQRDCIQVFGTDYPTTDGTCIRDYVHVNDLAQAHLLALDALLEGAGSAVYNLGSSKGYSVREVIEKAEAVTGRNIPVKEAPRRAGDPAILIASSDRIKKELGWMSVYDNLEAIIETAWNWHVSRT</sequence>
<evidence type="ECO:0000259" key="11">
    <source>
        <dbReference type="Pfam" id="PF01370"/>
    </source>
</evidence>
<comment type="subunit">
    <text evidence="10">Homodimer.</text>
</comment>
<dbReference type="KEGG" id="dwd:DSCW_04440"/>
<evidence type="ECO:0000256" key="3">
    <source>
        <dbReference type="ARBA" id="ARBA00004947"/>
    </source>
</evidence>
<keyword evidence="8 10" id="KW-0413">Isomerase</keyword>
<keyword evidence="7 10" id="KW-0520">NAD</keyword>
<dbReference type="PANTHER" id="PTHR43725">
    <property type="entry name" value="UDP-GLUCOSE 4-EPIMERASE"/>
    <property type="match status" value="1"/>
</dbReference>
<evidence type="ECO:0000256" key="4">
    <source>
        <dbReference type="ARBA" id="ARBA00007637"/>
    </source>
</evidence>
<dbReference type="AlphaFoldDB" id="A0A5K7Z981"/>
<organism evidence="12 13">
    <name type="scientific">Desulfosarcina widdelii</name>
    <dbReference type="NCBI Taxonomy" id="947919"/>
    <lineage>
        <taxon>Bacteria</taxon>
        <taxon>Pseudomonadati</taxon>
        <taxon>Thermodesulfobacteriota</taxon>
        <taxon>Desulfobacteria</taxon>
        <taxon>Desulfobacterales</taxon>
        <taxon>Desulfosarcinaceae</taxon>
        <taxon>Desulfosarcina</taxon>
    </lineage>
</organism>
<reference evidence="12 13" key="1">
    <citation type="submission" date="2019-11" db="EMBL/GenBank/DDBJ databases">
        <title>Comparative genomics of hydrocarbon-degrading Desulfosarcina strains.</title>
        <authorList>
            <person name="Watanabe M."/>
            <person name="Kojima H."/>
            <person name="Fukui M."/>
        </authorList>
    </citation>
    <scope>NUCLEOTIDE SEQUENCE [LARGE SCALE GENOMIC DNA]</scope>
    <source>
        <strain evidence="12 13">PP31</strain>
    </source>
</reference>
<evidence type="ECO:0000313" key="12">
    <source>
        <dbReference type="EMBL" id="BBO73027.1"/>
    </source>
</evidence>
<evidence type="ECO:0000313" key="13">
    <source>
        <dbReference type="Proteomes" id="UP000427769"/>
    </source>
</evidence>
<dbReference type="Gene3D" id="3.40.50.720">
    <property type="entry name" value="NAD(P)-binding Rossmann-like Domain"/>
    <property type="match status" value="1"/>
</dbReference>
<comment type="cofactor">
    <cofactor evidence="2 10">
        <name>NAD(+)</name>
        <dbReference type="ChEBI" id="CHEBI:57540"/>
    </cofactor>
</comment>
<comment type="catalytic activity">
    <reaction evidence="1 10">
        <text>UDP-alpha-D-glucose = UDP-alpha-D-galactose</text>
        <dbReference type="Rhea" id="RHEA:22168"/>
        <dbReference type="ChEBI" id="CHEBI:58885"/>
        <dbReference type="ChEBI" id="CHEBI:66914"/>
        <dbReference type="EC" id="5.1.3.2"/>
    </reaction>
</comment>
<evidence type="ECO:0000256" key="2">
    <source>
        <dbReference type="ARBA" id="ARBA00001911"/>
    </source>
</evidence>
<dbReference type="EC" id="5.1.3.2" evidence="5 10"/>
<accession>A0A5K7Z981</accession>